<dbReference type="Proteomes" id="UP000284841">
    <property type="component" value="Unassembled WGS sequence"/>
</dbReference>
<dbReference type="OrthoDB" id="9813772at2"/>
<evidence type="ECO:0000313" key="2">
    <source>
        <dbReference type="Proteomes" id="UP000284841"/>
    </source>
</evidence>
<organism evidence="1 2">
    <name type="scientific">Emergencia timonensis</name>
    <dbReference type="NCBI Taxonomy" id="1776384"/>
    <lineage>
        <taxon>Bacteria</taxon>
        <taxon>Bacillati</taxon>
        <taxon>Bacillota</taxon>
        <taxon>Clostridia</taxon>
        <taxon>Peptostreptococcales</taxon>
        <taxon>Anaerovoracaceae</taxon>
        <taxon>Emergencia</taxon>
    </lineage>
</organism>
<comment type="caution">
    <text evidence="1">The sequence shown here is derived from an EMBL/GenBank/DDBJ whole genome shotgun (WGS) entry which is preliminary data.</text>
</comment>
<name>A0A415DUV3_9FIRM</name>
<gene>
    <name evidence="1" type="ORF">DW099_18510</name>
</gene>
<proteinExistence type="predicted"/>
<accession>A0A415DUV3</accession>
<dbReference type="RefSeq" id="WP_067535109.1">
    <property type="nucleotide sequence ID" value="NZ_AP025567.1"/>
</dbReference>
<dbReference type="EMBL" id="QRMS01000008">
    <property type="protein sequence ID" value="RHJ83716.1"/>
    <property type="molecule type" value="Genomic_DNA"/>
</dbReference>
<sequence length="164" mass="18894">MYIYHGSNMVVECPMLVQQNRTLDFGNGLYTTTNKMQALNFAEKVTNRRETGEITVSVYNLNKAKALRELEVLYFDKPDEAWLDFVAKNRAGTYSEKLYDLVCGPVANDDVYQTLALYETGVLSREQTLQALKIKKLFDQYVWKTEKALSYFNFVGTLSLQEVK</sequence>
<protein>
    <submittedName>
        <fullName evidence="1">DUF3990 domain-containing protein</fullName>
    </submittedName>
</protein>
<dbReference type="STRING" id="1776384.GCA_900086585_01195"/>
<reference evidence="1 2" key="1">
    <citation type="submission" date="2018-08" db="EMBL/GenBank/DDBJ databases">
        <title>A genome reference for cultivated species of the human gut microbiota.</title>
        <authorList>
            <person name="Zou Y."/>
            <person name="Xue W."/>
            <person name="Luo G."/>
        </authorList>
    </citation>
    <scope>NUCLEOTIDE SEQUENCE [LARGE SCALE GENOMIC DNA]</scope>
    <source>
        <strain evidence="1 2">AM07-24</strain>
    </source>
</reference>
<dbReference type="InterPro" id="IPR025051">
    <property type="entry name" value="DUF3990"/>
</dbReference>
<keyword evidence="2" id="KW-1185">Reference proteome</keyword>
<dbReference type="AlphaFoldDB" id="A0A415DUV3"/>
<dbReference type="Pfam" id="PF13151">
    <property type="entry name" value="DUF3990"/>
    <property type="match status" value="1"/>
</dbReference>
<evidence type="ECO:0000313" key="1">
    <source>
        <dbReference type="EMBL" id="RHJ83716.1"/>
    </source>
</evidence>